<feature type="transmembrane region" description="Helical" evidence="1">
    <location>
        <begin position="120"/>
        <end position="138"/>
    </location>
</feature>
<name>A0AA45WRJ2_9BACL</name>
<dbReference type="Proteomes" id="UP001157946">
    <property type="component" value="Unassembled WGS sequence"/>
</dbReference>
<gene>
    <name evidence="2" type="ORF">SAMN06265361_107103</name>
</gene>
<keyword evidence="1" id="KW-1133">Transmembrane helix</keyword>
<feature type="transmembrane region" description="Helical" evidence="1">
    <location>
        <begin position="55"/>
        <end position="76"/>
    </location>
</feature>
<comment type="caution">
    <text evidence="2">The sequence shown here is derived from an EMBL/GenBank/DDBJ whole genome shotgun (WGS) entry which is preliminary data.</text>
</comment>
<feature type="transmembrane region" description="Helical" evidence="1">
    <location>
        <begin position="15"/>
        <end position="35"/>
    </location>
</feature>
<accession>A0AA45WRJ2</accession>
<reference evidence="2" key="1">
    <citation type="submission" date="2017-05" db="EMBL/GenBank/DDBJ databases">
        <authorList>
            <person name="Varghese N."/>
            <person name="Submissions S."/>
        </authorList>
    </citation>
    <scope>NUCLEOTIDE SEQUENCE</scope>
    <source>
        <strain evidence="2">DSM 45262</strain>
    </source>
</reference>
<keyword evidence="1" id="KW-0812">Transmembrane</keyword>
<proteinExistence type="predicted"/>
<dbReference type="RefSeq" id="WP_284724553.1">
    <property type="nucleotide sequence ID" value="NZ_FXTU01000007.1"/>
</dbReference>
<evidence type="ECO:0000256" key="1">
    <source>
        <dbReference type="SAM" id="Phobius"/>
    </source>
</evidence>
<evidence type="ECO:0008006" key="4">
    <source>
        <dbReference type="Google" id="ProtNLM"/>
    </source>
</evidence>
<dbReference type="EMBL" id="FXTU01000007">
    <property type="protein sequence ID" value="SMP30719.1"/>
    <property type="molecule type" value="Genomic_DNA"/>
</dbReference>
<feature type="transmembrane region" description="Helical" evidence="1">
    <location>
        <begin position="159"/>
        <end position="186"/>
    </location>
</feature>
<keyword evidence="3" id="KW-1185">Reference proteome</keyword>
<feature type="transmembrane region" description="Helical" evidence="1">
    <location>
        <begin position="97"/>
        <end position="114"/>
    </location>
</feature>
<dbReference type="AlphaFoldDB" id="A0AA45WRJ2"/>
<feature type="transmembrane region" description="Helical" evidence="1">
    <location>
        <begin position="192"/>
        <end position="218"/>
    </location>
</feature>
<evidence type="ECO:0000313" key="2">
    <source>
        <dbReference type="EMBL" id="SMP30719.1"/>
    </source>
</evidence>
<sequence>MKNYVDSLSLYKDKLLYILLFGVTIAFPLFFINQFVSTFYYNLFATVGVSELGSYPQFIFSTITIFISQIPFIYLVKSKLIEEETSISEGYRVFFEHMLPVYVVGAIIAILVTLGTVLFIVPGLILLMLFILYPYVVVFEGESWFNGLKRAFQVGKTRLFQVMGVTMLLSILTMLMNFVTLFLSLYTLDNLFLINIIQLVFNMFILPYLTFVVGHYYYDWEVY</sequence>
<protein>
    <recommendedName>
        <fullName evidence="4">Glycerophosphoryl diester phosphodiesterase membrane domain-containing protein</fullName>
    </recommendedName>
</protein>
<evidence type="ECO:0000313" key="3">
    <source>
        <dbReference type="Proteomes" id="UP001157946"/>
    </source>
</evidence>
<keyword evidence="1" id="KW-0472">Membrane</keyword>
<organism evidence="2 3">
    <name type="scientific">Laceyella tengchongensis</name>
    <dbReference type="NCBI Taxonomy" id="574699"/>
    <lineage>
        <taxon>Bacteria</taxon>
        <taxon>Bacillati</taxon>
        <taxon>Bacillota</taxon>
        <taxon>Bacilli</taxon>
        <taxon>Bacillales</taxon>
        <taxon>Thermoactinomycetaceae</taxon>
        <taxon>Laceyella</taxon>
    </lineage>
</organism>